<proteinExistence type="predicted"/>
<gene>
    <name evidence="1" type="ORF">GGR42_000349</name>
</gene>
<dbReference type="AlphaFoldDB" id="A0A846QRR3"/>
<name>A0A846QRR3_9FLAO</name>
<dbReference type="RefSeq" id="WP_167960231.1">
    <property type="nucleotide sequence ID" value="NZ_JAATJJ010000001.1"/>
</dbReference>
<sequence length="263" mass="28130">MRKNSLNRIVMALTLIMAIGCTKDNESLNDQEITGTDVKTVLEVDDIAGIADTVVSEVYIEAQSSSGKKAQKMTECYEGVHSDTGFTLTFNECDPGDGHILNGTISVVYGQEAGSATYSATYTNFSVGDISINGTRSFTLTGDPESNSYSFSVTSDMTVIMENEDVISIDGTKSFSFMFGETIEDSTYSIGGVWTVTINNDVYSVSVSETLEGSLACTFITSGTMELSKNGLAVDVDFGEGDCDDLATLTYPNGVEKVINLDD</sequence>
<dbReference type="EMBL" id="JAATJJ010000001">
    <property type="protein sequence ID" value="NJB69887.1"/>
    <property type="molecule type" value="Genomic_DNA"/>
</dbReference>
<keyword evidence="2" id="KW-1185">Reference proteome</keyword>
<reference evidence="1 2" key="1">
    <citation type="submission" date="2020-03" db="EMBL/GenBank/DDBJ databases">
        <title>Genomic Encyclopedia of Type Strains, Phase IV (KMG-IV): sequencing the most valuable type-strain genomes for metagenomic binning, comparative biology and taxonomic classification.</title>
        <authorList>
            <person name="Goeker M."/>
        </authorList>
    </citation>
    <scope>NUCLEOTIDE SEQUENCE [LARGE SCALE GENOMIC DNA]</scope>
    <source>
        <strain evidence="1 2">DSM 29762</strain>
    </source>
</reference>
<dbReference type="Proteomes" id="UP000590442">
    <property type="component" value="Unassembled WGS sequence"/>
</dbReference>
<comment type="caution">
    <text evidence="1">The sequence shown here is derived from an EMBL/GenBank/DDBJ whole genome shotgun (WGS) entry which is preliminary data.</text>
</comment>
<protein>
    <submittedName>
        <fullName evidence="1">Uncharacterized protein</fullName>
    </submittedName>
</protein>
<accession>A0A846QRR3</accession>
<evidence type="ECO:0000313" key="1">
    <source>
        <dbReference type="EMBL" id="NJB69887.1"/>
    </source>
</evidence>
<evidence type="ECO:0000313" key="2">
    <source>
        <dbReference type="Proteomes" id="UP000590442"/>
    </source>
</evidence>
<dbReference type="PROSITE" id="PS51257">
    <property type="entry name" value="PROKAR_LIPOPROTEIN"/>
    <property type="match status" value="1"/>
</dbReference>
<organism evidence="1 2">
    <name type="scientific">Saonia flava</name>
    <dbReference type="NCBI Taxonomy" id="523696"/>
    <lineage>
        <taxon>Bacteria</taxon>
        <taxon>Pseudomonadati</taxon>
        <taxon>Bacteroidota</taxon>
        <taxon>Flavobacteriia</taxon>
        <taxon>Flavobacteriales</taxon>
        <taxon>Flavobacteriaceae</taxon>
        <taxon>Saonia</taxon>
    </lineage>
</organism>